<sequence>MIEPALLLMLTLGLYWAFRLLQARVQSPLVNPVLLAVALLVPLLLWLDIPYERYMVGGQVLNALLEPAVVALAYPMYQQLDLIRAQWRALLTTCVLGVLLALTLTLALAWALGADKAVALSMAPKAVTTPIAMGISQQVGGIASLTAVLVIIAGIAGAVLGPWLLDKAKVNSPQARGLAMGCAAHAIGTARMVDEGPEAAAFSGLALSLCGLITALVAPWLLPLLTEWMP</sequence>
<evidence type="ECO:0000256" key="4">
    <source>
        <dbReference type="ARBA" id="ARBA00023136"/>
    </source>
</evidence>
<feature type="transmembrane region" description="Helical" evidence="5">
    <location>
        <begin position="199"/>
        <end position="222"/>
    </location>
</feature>
<keyword evidence="3 5" id="KW-1133">Transmembrane helix</keyword>
<dbReference type="eggNOG" id="COG1346">
    <property type="taxonomic scope" value="Bacteria"/>
</dbReference>
<dbReference type="PANTHER" id="PTHR30249:SF0">
    <property type="entry name" value="PLASTIDAL GLYCOLATE_GLYCERATE TRANSLOCATOR 1, CHLOROPLASTIC"/>
    <property type="match status" value="1"/>
</dbReference>
<dbReference type="STRING" id="745411.B3C1_13234"/>
<organism evidence="6 7">
    <name type="scientific">Gallaecimonas xiamenensis 3-C-1</name>
    <dbReference type="NCBI Taxonomy" id="745411"/>
    <lineage>
        <taxon>Bacteria</taxon>
        <taxon>Pseudomonadati</taxon>
        <taxon>Pseudomonadota</taxon>
        <taxon>Gammaproteobacteria</taxon>
        <taxon>Enterobacterales</taxon>
        <taxon>Gallaecimonadaceae</taxon>
        <taxon>Gallaecimonas</taxon>
    </lineage>
</organism>
<evidence type="ECO:0000313" key="7">
    <source>
        <dbReference type="Proteomes" id="UP000006755"/>
    </source>
</evidence>
<dbReference type="EMBL" id="AMRI01000019">
    <property type="protein sequence ID" value="EKE70961.1"/>
    <property type="molecule type" value="Genomic_DNA"/>
</dbReference>
<comment type="subcellular location">
    <subcellularLocation>
        <location evidence="1">Membrane</location>
        <topology evidence="1">Multi-pass membrane protein</topology>
    </subcellularLocation>
</comment>
<name>K2ILE3_9GAMM</name>
<reference evidence="6 7" key="1">
    <citation type="journal article" date="2012" name="J. Bacteriol.">
        <title>Genome Sequence of Gallaecimonas xiamenensis Type Strain 3-C-1.</title>
        <authorList>
            <person name="Lai Q."/>
            <person name="Wang L."/>
            <person name="Wang W."/>
            <person name="Shao Z."/>
        </authorList>
    </citation>
    <scope>NUCLEOTIDE SEQUENCE [LARGE SCALE GENOMIC DNA]</scope>
    <source>
        <strain evidence="6 7">3-C-1</strain>
    </source>
</reference>
<feature type="transmembrane region" description="Helical" evidence="5">
    <location>
        <begin position="142"/>
        <end position="165"/>
    </location>
</feature>
<comment type="caution">
    <text evidence="6">The sequence shown here is derived from an EMBL/GenBank/DDBJ whole genome shotgun (WGS) entry which is preliminary data.</text>
</comment>
<evidence type="ECO:0000256" key="5">
    <source>
        <dbReference type="SAM" id="Phobius"/>
    </source>
</evidence>
<feature type="transmembrane region" description="Helical" evidence="5">
    <location>
        <begin position="59"/>
        <end position="77"/>
    </location>
</feature>
<accession>K2ILE3</accession>
<dbReference type="Proteomes" id="UP000006755">
    <property type="component" value="Unassembled WGS sequence"/>
</dbReference>
<dbReference type="AlphaFoldDB" id="K2ILE3"/>
<keyword evidence="7" id="KW-1185">Reference proteome</keyword>
<dbReference type="PANTHER" id="PTHR30249">
    <property type="entry name" value="PUTATIVE SEROTONIN TRANSPORTER"/>
    <property type="match status" value="1"/>
</dbReference>
<evidence type="ECO:0000256" key="2">
    <source>
        <dbReference type="ARBA" id="ARBA00022692"/>
    </source>
</evidence>
<dbReference type="GO" id="GO:0016020">
    <property type="term" value="C:membrane"/>
    <property type="evidence" value="ECO:0007669"/>
    <property type="project" value="UniProtKB-SubCell"/>
</dbReference>
<feature type="transmembrane region" description="Helical" evidence="5">
    <location>
        <begin position="6"/>
        <end position="22"/>
    </location>
</feature>
<keyword evidence="2 5" id="KW-0812">Transmembrane</keyword>
<dbReference type="OrthoDB" id="9811701at2"/>
<keyword evidence="4 5" id="KW-0472">Membrane</keyword>
<dbReference type="PATRIC" id="fig|745411.4.peg.2607"/>
<protein>
    <recommendedName>
        <fullName evidence="8">LrgB family protein</fullName>
    </recommendedName>
</protein>
<dbReference type="RefSeq" id="WP_008485420.1">
    <property type="nucleotide sequence ID" value="NZ_AMRI01000019.1"/>
</dbReference>
<feature type="transmembrane region" description="Helical" evidence="5">
    <location>
        <begin position="29"/>
        <end position="47"/>
    </location>
</feature>
<evidence type="ECO:0000256" key="1">
    <source>
        <dbReference type="ARBA" id="ARBA00004141"/>
    </source>
</evidence>
<feature type="transmembrane region" description="Helical" evidence="5">
    <location>
        <begin position="89"/>
        <end position="112"/>
    </location>
</feature>
<proteinExistence type="predicted"/>
<evidence type="ECO:0000313" key="6">
    <source>
        <dbReference type="EMBL" id="EKE70961.1"/>
    </source>
</evidence>
<evidence type="ECO:0000256" key="3">
    <source>
        <dbReference type="ARBA" id="ARBA00022989"/>
    </source>
</evidence>
<evidence type="ECO:0008006" key="8">
    <source>
        <dbReference type="Google" id="ProtNLM"/>
    </source>
</evidence>
<dbReference type="InterPro" id="IPR007300">
    <property type="entry name" value="CidB/LrgB"/>
</dbReference>
<dbReference type="Pfam" id="PF04172">
    <property type="entry name" value="LrgB"/>
    <property type="match status" value="1"/>
</dbReference>
<gene>
    <name evidence="6" type="ORF">B3C1_13234</name>
</gene>